<protein>
    <submittedName>
        <fullName evidence="3">Uncharacterized protein</fullName>
    </submittedName>
</protein>
<evidence type="ECO:0000313" key="3">
    <source>
        <dbReference type="RefSeq" id="XP_033457670.1"/>
    </source>
</evidence>
<reference evidence="3" key="2">
    <citation type="submission" date="2020-04" db="EMBL/GenBank/DDBJ databases">
        <authorList>
            <consortium name="NCBI Genome Project"/>
        </authorList>
    </citation>
    <scope>NUCLEOTIDE SEQUENCE</scope>
    <source>
        <strain evidence="3">CBS 342.82</strain>
    </source>
</reference>
<organism evidence="3">
    <name type="scientific">Dissoconium aciculare CBS 342.82</name>
    <dbReference type="NCBI Taxonomy" id="1314786"/>
    <lineage>
        <taxon>Eukaryota</taxon>
        <taxon>Fungi</taxon>
        <taxon>Dikarya</taxon>
        <taxon>Ascomycota</taxon>
        <taxon>Pezizomycotina</taxon>
        <taxon>Dothideomycetes</taxon>
        <taxon>Dothideomycetidae</taxon>
        <taxon>Mycosphaerellales</taxon>
        <taxon>Dissoconiaceae</taxon>
        <taxon>Dissoconium</taxon>
    </lineage>
</organism>
<name>A0A6J3LZD5_9PEZI</name>
<evidence type="ECO:0000313" key="2">
    <source>
        <dbReference type="Proteomes" id="UP000504637"/>
    </source>
</evidence>
<proteinExistence type="predicted"/>
<dbReference type="GeneID" id="54363441"/>
<gene>
    <name evidence="3" type="ORF">K489DRAFT_38358</name>
</gene>
<keyword evidence="2" id="KW-1185">Reference proteome</keyword>
<feature type="compositionally biased region" description="Polar residues" evidence="1">
    <location>
        <begin position="1"/>
        <end position="12"/>
    </location>
</feature>
<dbReference type="AlphaFoldDB" id="A0A6J3LZD5"/>
<dbReference type="RefSeq" id="XP_033457670.1">
    <property type="nucleotide sequence ID" value="XM_033605641.1"/>
</dbReference>
<reference evidence="3" key="1">
    <citation type="submission" date="2020-01" db="EMBL/GenBank/DDBJ databases">
        <authorList>
            <consortium name="DOE Joint Genome Institute"/>
            <person name="Haridas S."/>
            <person name="Albert R."/>
            <person name="Binder M."/>
            <person name="Bloem J."/>
            <person name="Labutti K."/>
            <person name="Salamov A."/>
            <person name="Andreopoulos B."/>
            <person name="Baker S.E."/>
            <person name="Barry K."/>
            <person name="Bills G."/>
            <person name="Bluhm B.H."/>
            <person name="Cannon C."/>
            <person name="Castanera R."/>
            <person name="Culley D.E."/>
            <person name="Daum C."/>
            <person name="Ezra D."/>
            <person name="Gonzalez J.B."/>
            <person name="Henrissat B."/>
            <person name="Kuo A."/>
            <person name="Liang C."/>
            <person name="Lipzen A."/>
            <person name="Lutzoni F."/>
            <person name="Magnuson J."/>
            <person name="Mondo S."/>
            <person name="Nolan M."/>
            <person name="Ohm R."/>
            <person name="Pangilinan J."/>
            <person name="Park H.-J."/>
            <person name="Ramirez L."/>
            <person name="Alfaro M."/>
            <person name="Sun H."/>
            <person name="Tritt A."/>
            <person name="Yoshinaga Y."/>
            <person name="Zwiers L.-H."/>
            <person name="Turgeon B.G."/>
            <person name="Goodwin S.B."/>
            <person name="Spatafora J.W."/>
            <person name="Crous P.W."/>
            <person name="Grigoriev I.V."/>
        </authorList>
    </citation>
    <scope>NUCLEOTIDE SEQUENCE</scope>
    <source>
        <strain evidence="3">CBS 342.82</strain>
    </source>
</reference>
<evidence type="ECO:0000256" key="1">
    <source>
        <dbReference type="SAM" id="MobiDB-lite"/>
    </source>
</evidence>
<dbReference type="Proteomes" id="UP000504637">
    <property type="component" value="Unplaced"/>
</dbReference>
<feature type="region of interest" description="Disordered" evidence="1">
    <location>
        <begin position="154"/>
        <end position="179"/>
    </location>
</feature>
<reference evidence="3" key="3">
    <citation type="submission" date="2025-08" db="UniProtKB">
        <authorList>
            <consortium name="RefSeq"/>
        </authorList>
    </citation>
    <scope>IDENTIFICATION</scope>
    <source>
        <strain evidence="3">CBS 342.82</strain>
    </source>
</reference>
<accession>A0A6J3LZD5</accession>
<feature type="region of interest" description="Disordered" evidence="1">
    <location>
        <begin position="1"/>
        <end position="25"/>
    </location>
</feature>
<sequence length="179" mass="20296">MLSASAKVQQTAGGRRSAENQMRDFPQYAPSPASYRWDELVDRPTHTCSIIKYKQHWNLFHAPGHIMYTWEGGREEGGILLYYLLNPTAASVSVDVKHSHDDVMMKDISHHHHHHHHSAGRMSGKHRPALTMSFIFSAHGHTLGDYYSNRRVKRTGMPAGDDMSGRQRTCARPRLSGQP</sequence>